<sequence>MQDYSNITPLAFEFTDGLENASGIQEQAYLIPLSFIQTEAKPVTNGTTPESLVAITTDHVLKAAKAPIEVQPLFNKSGSTTKLSGEELSKIFETDVELMIPQVTAKLIGGAAAIKNTRFILLIRRIGQTTGFWQIGCKAMPAKVQDIAGGFGVGPTAEVGLKITLKAFDVVPMYDYQGELPAPAAP</sequence>
<accession>A0A5M9HEJ0</accession>
<dbReference type="RefSeq" id="WP_141814528.1">
    <property type="nucleotide sequence ID" value="NZ_VFPL01000001.1"/>
</dbReference>
<protein>
    <submittedName>
        <fullName evidence="1">Uncharacterized protein</fullName>
    </submittedName>
</protein>
<dbReference type="AlphaFoldDB" id="A0A5M9HEJ0"/>
<dbReference type="EMBL" id="VWNE01000010">
    <property type="protein sequence ID" value="KAA8483754.1"/>
    <property type="molecule type" value="Genomic_DNA"/>
</dbReference>
<evidence type="ECO:0000313" key="1">
    <source>
        <dbReference type="EMBL" id="KAA8483754.1"/>
    </source>
</evidence>
<name>A0A5M9HEJ0_9SPHI</name>
<keyword evidence="2" id="KW-1185">Reference proteome</keyword>
<evidence type="ECO:0000313" key="2">
    <source>
        <dbReference type="Proteomes" id="UP000322918"/>
    </source>
</evidence>
<gene>
    <name evidence="1" type="ORF">F1649_07650</name>
</gene>
<dbReference type="Proteomes" id="UP000322918">
    <property type="component" value="Unassembled WGS sequence"/>
</dbReference>
<organism evidence="1 2">
    <name type="scientific">Arcticibacter tournemirensis</name>
    <dbReference type="NCBI Taxonomy" id="699437"/>
    <lineage>
        <taxon>Bacteria</taxon>
        <taxon>Pseudomonadati</taxon>
        <taxon>Bacteroidota</taxon>
        <taxon>Sphingobacteriia</taxon>
        <taxon>Sphingobacteriales</taxon>
        <taxon>Sphingobacteriaceae</taxon>
        <taxon>Arcticibacter</taxon>
    </lineage>
</organism>
<reference evidence="1 2" key="1">
    <citation type="submission" date="2019-09" db="EMBL/GenBank/DDBJ databases">
        <title>Pararcticibacter amylolyticus gen. nov., sp. nov., isolated from a rottenly hemp rope, and reclassification of Pedobacter tournemirensis as Pararcticibacter tournemirensis comb. nov.</title>
        <authorList>
            <person name="Cai Y."/>
        </authorList>
    </citation>
    <scope>NUCLEOTIDE SEQUENCE [LARGE SCALE GENOMIC DNA]</scope>
    <source>
        <strain evidence="1 2">TF5-37.2-LB10</strain>
    </source>
</reference>
<dbReference type="OrthoDB" id="711361at2"/>
<comment type="caution">
    <text evidence="1">The sequence shown here is derived from an EMBL/GenBank/DDBJ whole genome shotgun (WGS) entry which is preliminary data.</text>
</comment>
<proteinExistence type="predicted"/>